<evidence type="ECO:0000256" key="4">
    <source>
        <dbReference type="ARBA" id="ARBA00022691"/>
    </source>
</evidence>
<evidence type="ECO:0000256" key="3">
    <source>
        <dbReference type="ARBA" id="ARBA00022679"/>
    </source>
</evidence>
<dbReference type="GO" id="GO:0141098">
    <property type="term" value="F:tRNA (cytidine(34)-2'-O)-methyltransferase activity"/>
    <property type="evidence" value="ECO:0007669"/>
    <property type="project" value="RHEA"/>
</dbReference>
<accession>A0A1B1U7E4</accession>
<keyword evidence="5 6" id="KW-0819">tRNA processing</keyword>
<dbReference type="KEGG" id="het:BBW65_07210"/>
<protein>
    <recommendedName>
        <fullName evidence="6">Putative tRNA (cytidine(34)-2'-O)-methyltransferase</fullName>
        <ecNumber evidence="6">2.1.1.207</ecNumber>
    </recommendedName>
    <alternativeName>
        <fullName evidence="6">tRNA (cytidine/uridine-2'-O-)-methyltransferase</fullName>
    </alternativeName>
</protein>
<comment type="function">
    <text evidence="6">Could methylate the ribose at the nucleotide 34 wobble position in tRNA.</text>
</comment>
<dbReference type="GO" id="GO:0002130">
    <property type="term" value="P:wobble position ribose methylation"/>
    <property type="evidence" value="ECO:0007669"/>
    <property type="project" value="TreeGrafter"/>
</dbReference>
<dbReference type="InterPro" id="IPR029026">
    <property type="entry name" value="tRNA_m1G_MTases_N"/>
</dbReference>
<dbReference type="OrthoDB" id="9789043at2"/>
<comment type="catalytic activity">
    <reaction evidence="6">
        <text>cytidine(34) in tRNA + S-adenosyl-L-methionine = 2'-O-methylcytidine(34) in tRNA + S-adenosyl-L-homocysteine + H(+)</text>
        <dbReference type="Rhea" id="RHEA:43084"/>
        <dbReference type="Rhea" id="RHEA-COMP:10331"/>
        <dbReference type="Rhea" id="RHEA-COMP:10332"/>
        <dbReference type="ChEBI" id="CHEBI:15378"/>
        <dbReference type="ChEBI" id="CHEBI:57856"/>
        <dbReference type="ChEBI" id="CHEBI:59789"/>
        <dbReference type="ChEBI" id="CHEBI:74495"/>
        <dbReference type="ChEBI" id="CHEBI:82748"/>
        <dbReference type="EC" id="2.1.1.207"/>
    </reaction>
</comment>
<evidence type="ECO:0000259" key="8">
    <source>
        <dbReference type="Pfam" id="PF00588"/>
    </source>
</evidence>
<evidence type="ECO:0000313" key="10">
    <source>
        <dbReference type="Proteomes" id="UP000092884"/>
    </source>
</evidence>
<name>A0A1B1U7E4_9HELI</name>
<dbReference type="PIRSF" id="PIRSF029256">
    <property type="entry name" value="SpoU_TrmH_prd"/>
    <property type="match status" value="1"/>
</dbReference>
<dbReference type="GO" id="GO:0003723">
    <property type="term" value="F:RNA binding"/>
    <property type="evidence" value="ECO:0007669"/>
    <property type="project" value="InterPro"/>
</dbReference>
<comment type="similarity">
    <text evidence="6">Belongs to the class IV-like SAM-binding methyltransferase superfamily. RNA methyltransferase TrmH family. TrmL subfamily.</text>
</comment>
<evidence type="ECO:0000256" key="2">
    <source>
        <dbReference type="ARBA" id="ARBA00022603"/>
    </source>
</evidence>
<feature type="binding site" evidence="6 7">
    <location>
        <position position="101"/>
    </location>
    <ligand>
        <name>S-adenosyl-L-methionine</name>
        <dbReference type="ChEBI" id="CHEBI:59789"/>
    </ligand>
</feature>
<dbReference type="InterPro" id="IPR001537">
    <property type="entry name" value="SpoU_MeTrfase"/>
</dbReference>
<comment type="subcellular location">
    <subcellularLocation>
        <location evidence="6">Cytoplasm</location>
    </subcellularLocation>
</comment>
<dbReference type="RefSeq" id="WP_066341493.1">
    <property type="nucleotide sequence ID" value="NZ_CP016503.1"/>
</dbReference>
<dbReference type="CDD" id="cd18094">
    <property type="entry name" value="SpoU-like_TrmL"/>
    <property type="match status" value="1"/>
</dbReference>
<keyword evidence="4 6" id="KW-0949">S-adenosyl-L-methionine</keyword>
<dbReference type="Pfam" id="PF00588">
    <property type="entry name" value="SpoU_methylase"/>
    <property type="match status" value="1"/>
</dbReference>
<dbReference type="Gene3D" id="3.40.1280.10">
    <property type="match status" value="1"/>
</dbReference>
<organism evidence="9 10">
    <name type="scientific">Helicobacter enhydrae</name>
    <dbReference type="NCBI Taxonomy" id="222136"/>
    <lineage>
        <taxon>Bacteria</taxon>
        <taxon>Pseudomonadati</taxon>
        <taxon>Campylobacterota</taxon>
        <taxon>Epsilonproteobacteria</taxon>
        <taxon>Campylobacterales</taxon>
        <taxon>Helicobacteraceae</taxon>
        <taxon>Helicobacter</taxon>
    </lineage>
</organism>
<gene>
    <name evidence="9" type="ORF">BBW65_07210</name>
</gene>
<evidence type="ECO:0000256" key="6">
    <source>
        <dbReference type="HAMAP-Rule" id="MF_01885"/>
    </source>
</evidence>
<dbReference type="Proteomes" id="UP000092884">
    <property type="component" value="Chromosome"/>
</dbReference>
<keyword evidence="10" id="KW-1185">Reference proteome</keyword>
<reference evidence="10" key="1">
    <citation type="submission" date="2016-07" db="EMBL/GenBank/DDBJ databases">
        <authorList>
            <person name="Florea S."/>
            <person name="Webb J.S."/>
            <person name="Jaromczyk J."/>
            <person name="Schardl C.L."/>
        </authorList>
    </citation>
    <scope>NUCLEOTIDE SEQUENCE [LARGE SCALE GENOMIC DNA]</scope>
    <source>
        <strain evidence="10">MIT 01-6242</strain>
    </source>
</reference>
<evidence type="ECO:0000313" key="9">
    <source>
        <dbReference type="EMBL" id="ANV98595.1"/>
    </source>
</evidence>
<evidence type="ECO:0000256" key="7">
    <source>
        <dbReference type="PIRSR" id="PIRSR029256-1"/>
    </source>
</evidence>
<keyword evidence="1 6" id="KW-0963">Cytoplasm</keyword>
<dbReference type="EC" id="2.1.1.207" evidence="6"/>
<dbReference type="EMBL" id="CP016503">
    <property type="protein sequence ID" value="ANV98595.1"/>
    <property type="molecule type" value="Genomic_DNA"/>
</dbReference>
<comment type="catalytic activity">
    <reaction evidence="6">
        <text>5-carboxymethylaminomethyluridine(34) in tRNA(Leu) + S-adenosyl-L-methionine = 5-carboxymethylaminomethyl-2'-O-methyluridine(34) in tRNA(Leu) + S-adenosyl-L-homocysteine + H(+)</text>
        <dbReference type="Rhea" id="RHEA:43088"/>
        <dbReference type="Rhea" id="RHEA-COMP:10333"/>
        <dbReference type="Rhea" id="RHEA-COMP:10334"/>
        <dbReference type="ChEBI" id="CHEBI:15378"/>
        <dbReference type="ChEBI" id="CHEBI:57856"/>
        <dbReference type="ChEBI" id="CHEBI:59789"/>
        <dbReference type="ChEBI" id="CHEBI:74508"/>
        <dbReference type="ChEBI" id="CHEBI:74511"/>
        <dbReference type="EC" id="2.1.1.207"/>
    </reaction>
</comment>
<dbReference type="InterPro" id="IPR029028">
    <property type="entry name" value="Alpha/beta_knot_MTases"/>
</dbReference>
<keyword evidence="3 6" id="KW-0808">Transferase</keyword>
<feature type="domain" description="tRNA/rRNA methyltransferase SpoU type" evidence="8">
    <location>
        <begin position="2"/>
        <end position="141"/>
    </location>
</feature>
<sequence>MFNIVLVEPRIPQNTGNIGRLCLAGWARLHLIHPLGFLLSQKHLKRAGMDYWDALEKYEWDHLEHFWQHYPPNEEHFFLSTKGKRNYFEANLKDECFLYFGREDAGLREDILHTHSSQTLTLPMRQGRSINLATCVGAVLYEAIRQNASSLLE</sequence>
<dbReference type="AlphaFoldDB" id="A0A1B1U7E4"/>
<dbReference type="PANTHER" id="PTHR42971:SF1">
    <property type="entry name" value="TRNA (CYTIDINE(34)-2'-O)-METHYLTRANSFERASE"/>
    <property type="match status" value="1"/>
</dbReference>
<dbReference type="GO" id="GO:0005737">
    <property type="term" value="C:cytoplasm"/>
    <property type="evidence" value="ECO:0007669"/>
    <property type="project" value="UniProtKB-SubCell"/>
</dbReference>
<feature type="binding site" evidence="6 7">
    <location>
        <position position="129"/>
    </location>
    <ligand>
        <name>S-adenosyl-L-methionine</name>
        <dbReference type="ChEBI" id="CHEBI:59789"/>
    </ligand>
</feature>
<keyword evidence="2 6" id="KW-0489">Methyltransferase</keyword>
<dbReference type="GO" id="GO:0141102">
    <property type="term" value="F:tRNA (5-carboxymethylaminomethyluridine(34)-2'-O)-methyltransferase activity"/>
    <property type="evidence" value="ECO:0007669"/>
    <property type="project" value="RHEA"/>
</dbReference>
<evidence type="ECO:0000256" key="5">
    <source>
        <dbReference type="ARBA" id="ARBA00022694"/>
    </source>
</evidence>
<dbReference type="STRING" id="222136.BBW65_07210"/>
<feature type="binding site" evidence="6 7">
    <location>
        <position position="79"/>
    </location>
    <ligand>
        <name>S-adenosyl-L-methionine</name>
        <dbReference type="ChEBI" id="CHEBI:59789"/>
    </ligand>
</feature>
<feature type="binding site" evidence="6 7">
    <location>
        <position position="122"/>
    </location>
    <ligand>
        <name>S-adenosyl-L-methionine</name>
        <dbReference type="ChEBI" id="CHEBI:59789"/>
    </ligand>
</feature>
<dbReference type="PANTHER" id="PTHR42971">
    <property type="entry name" value="TRNA (CYTIDINE(34)-2'-O)-METHYLTRANSFERASE"/>
    <property type="match status" value="1"/>
</dbReference>
<dbReference type="HAMAP" id="MF_01885">
    <property type="entry name" value="tRNA_methyltr_TrmL"/>
    <property type="match status" value="1"/>
</dbReference>
<evidence type="ECO:0000256" key="1">
    <source>
        <dbReference type="ARBA" id="ARBA00022490"/>
    </source>
</evidence>
<dbReference type="InterPro" id="IPR016914">
    <property type="entry name" value="TrmL"/>
</dbReference>
<dbReference type="SUPFAM" id="SSF75217">
    <property type="entry name" value="alpha/beta knot"/>
    <property type="match status" value="1"/>
</dbReference>
<proteinExistence type="inferred from homology"/>